<organism evidence="2 3">
    <name type="scientific">Commensalibacter communis</name>
    <dbReference type="NCBI Taxonomy" id="2972786"/>
    <lineage>
        <taxon>Bacteria</taxon>
        <taxon>Pseudomonadati</taxon>
        <taxon>Pseudomonadota</taxon>
        <taxon>Alphaproteobacteria</taxon>
        <taxon>Acetobacterales</taxon>
        <taxon>Acetobacteraceae</taxon>
    </lineage>
</organism>
<dbReference type="Proteomes" id="UP001154259">
    <property type="component" value="Unassembled WGS sequence"/>
</dbReference>
<sequence>MFGFFYKKHTNSETYYDLYELTGSDIEVARQNIETLFFIILEKRYSDYHIGNYFLFRVDTMSLG</sequence>
<gene>
    <name evidence="1" type="ORF">R53529_LOCUS483</name>
    <name evidence="2" type="ORF">R53530_LOCUS618</name>
</gene>
<keyword evidence="4" id="KW-1185">Reference proteome</keyword>
<evidence type="ECO:0000313" key="4">
    <source>
        <dbReference type="Proteomes" id="UP001154259"/>
    </source>
</evidence>
<reference evidence="2" key="1">
    <citation type="submission" date="2022-10" db="EMBL/GenBank/DDBJ databases">
        <authorList>
            <person name="Botero Cardona J."/>
        </authorList>
    </citation>
    <scope>NUCLEOTIDE SEQUENCE</scope>
    <source>
        <strain evidence="2">LMG 31819</strain>
        <strain evidence="1">R-53529</strain>
    </source>
</reference>
<name>A0A9W4X691_9PROT</name>
<dbReference type="EMBL" id="CAMXCM010000001">
    <property type="protein sequence ID" value="CAI3930612.1"/>
    <property type="molecule type" value="Genomic_DNA"/>
</dbReference>
<protein>
    <submittedName>
        <fullName evidence="2">Uncharacterized protein</fullName>
    </submittedName>
</protein>
<dbReference type="AlphaFoldDB" id="A0A9W4X691"/>
<dbReference type="Proteomes" id="UP001154255">
    <property type="component" value="Unassembled WGS sequence"/>
</dbReference>
<accession>A0A9W4X691</accession>
<dbReference type="EMBL" id="CAMXCS010000001">
    <property type="protein sequence ID" value="CAI3930296.1"/>
    <property type="molecule type" value="Genomic_DNA"/>
</dbReference>
<proteinExistence type="predicted"/>
<evidence type="ECO:0000313" key="2">
    <source>
        <dbReference type="EMBL" id="CAI3930612.1"/>
    </source>
</evidence>
<evidence type="ECO:0000313" key="3">
    <source>
        <dbReference type="Proteomes" id="UP001154255"/>
    </source>
</evidence>
<comment type="caution">
    <text evidence="2">The sequence shown here is derived from an EMBL/GenBank/DDBJ whole genome shotgun (WGS) entry which is preliminary data.</text>
</comment>
<evidence type="ECO:0000313" key="1">
    <source>
        <dbReference type="EMBL" id="CAI3930296.1"/>
    </source>
</evidence>